<dbReference type="KEGG" id="mema:MMAB1_2881"/>
<dbReference type="Gene3D" id="3.40.50.720">
    <property type="entry name" value="NAD(P)-binding Rossmann-like Domain"/>
    <property type="match status" value="2"/>
</dbReference>
<feature type="compositionally biased region" description="Low complexity" evidence="1">
    <location>
        <begin position="9"/>
        <end position="28"/>
    </location>
</feature>
<sequence>MSPTRKPRTTSSTLIGCGWSRTPRSSSTPPGPGSWTRRRSQPPSAKAASGGVALDTFEGEQIWIEEEFSGAGEPSAAELKDALESFAILQSDRAILSPHNAFNTREALGRILATSIENVRVFFAGNPQNIVAGTYRVPAAPPTGGGRA</sequence>
<protein>
    <recommendedName>
        <fullName evidence="4">D-isomer specific 2-hydroxyacid dehydrogenase NAD-binding domain-containing protein</fullName>
    </recommendedName>
</protein>
<evidence type="ECO:0000256" key="1">
    <source>
        <dbReference type="SAM" id="MobiDB-lite"/>
    </source>
</evidence>
<evidence type="ECO:0000313" key="3">
    <source>
        <dbReference type="Proteomes" id="UP000069850"/>
    </source>
</evidence>
<gene>
    <name evidence="2" type="ORF">MMAB1_2881</name>
</gene>
<dbReference type="AlphaFoldDB" id="A0A0X3BRD1"/>
<reference evidence="2 3" key="1">
    <citation type="submission" date="2016-01" db="EMBL/GenBank/DDBJ databases">
        <authorList>
            <person name="Manzoor S."/>
        </authorList>
    </citation>
    <scope>NUCLEOTIDE SEQUENCE [LARGE SCALE GENOMIC DNA]</scope>
    <source>
        <strain evidence="2">Methanoculleus sp MAB1</strain>
    </source>
</reference>
<name>A0A0X3BRD1_9EURY</name>
<proteinExistence type="predicted"/>
<evidence type="ECO:0000313" key="2">
    <source>
        <dbReference type="EMBL" id="CVK34094.1"/>
    </source>
</evidence>
<organism evidence="2 3">
    <name type="scientific">Methanoculleus bourgensis</name>
    <dbReference type="NCBI Taxonomy" id="83986"/>
    <lineage>
        <taxon>Archaea</taxon>
        <taxon>Methanobacteriati</taxon>
        <taxon>Methanobacteriota</taxon>
        <taxon>Stenosarchaea group</taxon>
        <taxon>Methanomicrobia</taxon>
        <taxon>Methanomicrobiales</taxon>
        <taxon>Methanomicrobiaceae</taxon>
        <taxon>Methanoculleus</taxon>
    </lineage>
</organism>
<evidence type="ECO:0008006" key="4">
    <source>
        <dbReference type="Google" id="ProtNLM"/>
    </source>
</evidence>
<dbReference type="Proteomes" id="UP000069850">
    <property type="component" value="Chromosome 1"/>
</dbReference>
<dbReference type="EMBL" id="LT158599">
    <property type="protein sequence ID" value="CVK34094.1"/>
    <property type="molecule type" value="Genomic_DNA"/>
</dbReference>
<feature type="region of interest" description="Disordered" evidence="1">
    <location>
        <begin position="1"/>
        <end position="53"/>
    </location>
</feature>
<accession>A0A0X3BRD1</accession>